<evidence type="ECO:0000313" key="5">
    <source>
        <dbReference type="Proteomes" id="UP000193648"/>
    </source>
</evidence>
<dbReference type="Pfam" id="PF00400">
    <property type="entry name" value="WD40"/>
    <property type="match status" value="1"/>
</dbReference>
<evidence type="ECO:0000256" key="2">
    <source>
        <dbReference type="ARBA" id="ARBA00022737"/>
    </source>
</evidence>
<dbReference type="STRING" id="64571.A0A1Y2GX23"/>
<dbReference type="SMART" id="SM00320">
    <property type="entry name" value="WD40"/>
    <property type="match status" value="3"/>
</dbReference>
<dbReference type="InterPro" id="IPR015943">
    <property type="entry name" value="WD40/YVTN_repeat-like_dom_sf"/>
</dbReference>
<dbReference type="Gene3D" id="2.130.10.10">
    <property type="entry name" value="YVTN repeat-like/Quinoprotein amine dehydrogenase"/>
    <property type="match status" value="2"/>
</dbReference>
<dbReference type="PANTHER" id="PTHR22838:SF0">
    <property type="entry name" value="WD REPEAT-CONTAINING PROTEIN 26"/>
    <property type="match status" value="1"/>
</dbReference>
<dbReference type="SUPFAM" id="SSF50978">
    <property type="entry name" value="WD40 repeat-like"/>
    <property type="match status" value="1"/>
</dbReference>
<protein>
    <submittedName>
        <fullName evidence="4">WD40-repeat-containing domain protein</fullName>
    </submittedName>
</protein>
<dbReference type="PANTHER" id="PTHR22838">
    <property type="entry name" value="WD REPEAT PROTEIN 26-RELATED"/>
    <property type="match status" value="1"/>
</dbReference>
<dbReference type="Proteomes" id="UP000193648">
    <property type="component" value="Unassembled WGS sequence"/>
</dbReference>
<evidence type="ECO:0000313" key="4">
    <source>
        <dbReference type="EMBL" id="ORZ26848.1"/>
    </source>
</evidence>
<dbReference type="RefSeq" id="XP_021884595.1">
    <property type="nucleotide sequence ID" value="XM_022026342.1"/>
</dbReference>
<sequence>MTPVKKETRVCDHAFVHINIYINTKKLGKKLVGEGEEAHKTPEPSVYKAFQFSRTITHVQWSPDSKYLLVNLGFDHGRPGYQTEFNLIDIVAGEIILTRKHQDGPRDVPVNSIGWMTDSERFITATPDGLLYIWNLKGEVVQEVDMGEGKCVDIMCMVPGRNEAVIVTNDNKVELYSFEGKESKPIDTMTERPVGITLSPNGAYLSISTKANMDLCRPAQILIYDFASLTFMRALEADSYINEMFKIMPTFGGPHYEMLCAGSENGKIHFWDVETGELITVLEEHSKHSGCTAFHPTTSGLMASCSDDNHIILWVTKDLCRSLQDEDEKWMESRRIEVKPPPINIKKGW</sequence>
<name>A0A1Y2GX23_9FUNG</name>
<evidence type="ECO:0000256" key="3">
    <source>
        <dbReference type="PROSITE-ProRule" id="PRU00221"/>
    </source>
</evidence>
<keyword evidence="1 3" id="KW-0853">WD repeat</keyword>
<reference evidence="4 5" key="1">
    <citation type="submission" date="2016-07" db="EMBL/GenBank/DDBJ databases">
        <title>Pervasive Adenine N6-methylation of Active Genes in Fungi.</title>
        <authorList>
            <consortium name="DOE Joint Genome Institute"/>
            <person name="Mondo S.J."/>
            <person name="Dannebaum R.O."/>
            <person name="Kuo R.C."/>
            <person name="Labutti K."/>
            <person name="Haridas S."/>
            <person name="Kuo A."/>
            <person name="Salamov A."/>
            <person name="Ahrendt S.R."/>
            <person name="Lipzen A."/>
            <person name="Sullivan W."/>
            <person name="Andreopoulos W.B."/>
            <person name="Clum A."/>
            <person name="Lindquist E."/>
            <person name="Daum C."/>
            <person name="Ramamoorthy G.K."/>
            <person name="Gryganskyi A."/>
            <person name="Culley D."/>
            <person name="Magnuson J.K."/>
            <person name="James T.Y."/>
            <person name="O'Malley M.A."/>
            <person name="Stajich J.E."/>
            <person name="Spatafora J.W."/>
            <person name="Visel A."/>
            <person name="Grigoriev I.V."/>
        </authorList>
    </citation>
    <scope>NUCLEOTIDE SEQUENCE [LARGE SCALE GENOMIC DNA]</scope>
    <source>
        <strain evidence="4 5">NRRL 3116</strain>
    </source>
</reference>
<dbReference type="InParanoid" id="A0A1Y2GX23"/>
<keyword evidence="5" id="KW-1185">Reference proteome</keyword>
<dbReference type="OrthoDB" id="972532at2759"/>
<evidence type="ECO:0000256" key="1">
    <source>
        <dbReference type="ARBA" id="ARBA00022574"/>
    </source>
</evidence>
<dbReference type="GeneID" id="33568185"/>
<dbReference type="PROSITE" id="PS50082">
    <property type="entry name" value="WD_REPEATS_2"/>
    <property type="match status" value="2"/>
</dbReference>
<feature type="repeat" description="WD" evidence="3">
    <location>
        <begin position="110"/>
        <end position="137"/>
    </location>
</feature>
<dbReference type="EMBL" id="MCFF01000005">
    <property type="protein sequence ID" value="ORZ26848.1"/>
    <property type="molecule type" value="Genomic_DNA"/>
</dbReference>
<dbReference type="AlphaFoldDB" id="A0A1Y2GX23"/>
<feature type="repeat" description="WD" evidence="3">
    <location>
        <begin position="254"/>
        <end position="281"/>
    </location>
</feature>
<dbReference type="InterPro" id="IPR036322">
    <property type="entry name" value="WD40_repeat_dom_sf"/>
</dbReference>
<organism evidence="4 5">
    <name type="scientific">Lobosporangium transversale</name>
    <dbReference type="NCBI Taxonomy" id="64571"/>
    <lineage>
        <taxon>Eukaryota</taxon>
        <taxon>Fungi</taxon>
        <taxon>Fungi incertae sedis</taxon>
        <taxon>Mucoromycota</taxon>
        <taxon>Mortierellomycotina</taxon>
        <taxon>Mortierellomycetes</taxon>
        <taxon>Mortierellales</taxon>
        <taxon>Mortierellaceae</taxon>
        <taxon>Lobosporangium</taxon>
    </lineage>
</organism>
<comment type="caution">
    <text evidence="4">The sequence shown here is derived from an EMBL/GenBank/DDBJ whole genome shotgun (WGS) entry which is preliminary data.</text>
</comment>
<proteinExistence type="predicted"/>
<keyword evidence="2" id="KW-0677">Repeat</keyword>
<dbReference type="InterPro" id="IPR001680">
    <property type="entry name" value="WD40_rpt"/>
</dbReference>
<accession>A0A1Y2GX23</accession>
<gene>
    <name evidence="4" type="ORF">BCR41DRAFT_367860</name>
</gene>
<dbReference type="InterPro" id="IPR051350">
    <property type="entry name" value="WD_repeat-ST_regulator"/>
</dbReference>